<dbReference type="InterPro" id="IPR004370">
    <property type="entry name" value="4-OT-like_dom"/>
</dbReference>
<feature type="domain" description="4-oxalocrotonate tautomerase-like" evidence="2">
    <location>
        <begin position="2"/>
        <end position="51"/>
    </location>
</feature>
<evidence type="ECO:0000259" key="2">
    <source>
        <dbReference type="Pfam" id="PF01361"/>
    </source>
</evidence>
<evidence type="ECO:0000313" key="4">
    <source>
        <dbReference type="Proteomes" id="UP000093044"/>
    </source>
</evidence>
<dbReference type="SUPFAM" id="SSF55331">
    <property type="entry name" value="Tautomerase/MIF"/>
    <property type="match status" value="1"/>
</dbReference>
<evidence type="ECO:0000256" key="1">
    <source>
        <dbReference type="ARBA" id="ARBA00023235"/>
    </source>
</evidence>
<organism evidence="3 4">
    <name type="scientific">Cloacibacillus porcorum</name>
    <dbReference type="NCBI Taxonomy" id="1197717"/>
    <lineage>
        <taxon>Bacteria</taxon>
        <taxon>Thermotogati</taxon>
        <taxon>Synergistota</taxon>
        <taxon>Synergistia</taxon>
        <taxon>Synergistales</taxon>
        <taxon>Synergistaceae</taxon>
        <taxon>Cloacibacillus</taxon>
    </lineage>
</organism>
<dbReference type="STRING" id="1197717.BED41_01195"/>
<name>A0A1B2I1I1_9BACT</name>
<reference evidence="3" key="1">
    <citation type="submission" date="2016-08" db="EMBL/GenBank/DDBJ databases">
        <title>Complete genome of Cloacibacillus porcorum.</title>
        <authorList>
            <person name="Looft T."/>
            <person name="Bayles D.O."/>
            <person name="Alt D.P."/>
        </authorList>
    </citation>
    <scope>NUCLEOTIDE SEQUENCE [LARGE SCALE GENOMIC DNA]</scope>
    <source>
        <strain evidence="3">CL-84</strain>
    </source>
</reference>
<keyword evidence="4" id="KW-1185">Reference proteome</keyword>
<evidence type="ECO:0000313" key="3">
    <source>
        <dbReference type="EMBL" id="ANZ43834.1"/>
    </source>
</evidence>
<gene>
    <name evidence="3" type="ORF">BED41_01195</name>
</gene>
<dbReference type="GO" id="GO:0016853">
    <property type="term" value="F:isomerase activity"/>
    <property type="evidence" value="ECO:0007669"/>
    <property type="project" value="UniProtKB-KW"/>
</dbReference>
<accession>A0A1B2I1I1</accession>
<protein>
    <recommendedName>
        <fullName evidence="2">4-oxalocrotonate tautomerase-like domain-containing protein</fullName>
    </recommendedName>
</protein>
<dbReference type="KEGG" id="cpor:BED41_01195"/>
<keyword evidence="1" id="KW-0413">Isomerase</keyword>
<dbReference type="Gene3D" id="3.30.429.10">
    <property type="entry name" value="Macrophage Migration Inhibitory Factor"/>
    <property type="match status" value="1"/>
</dbReference>
<dbReference type="AlphaFoldDB" id="A0A1B2I1I1"/>
<proteinExistence type="predicted"/>
<dbReference type="Proteomes" id="UP000093044">
    <property type="component" value="Chromosome"/>
</dbReference>
<dbReference type="InterPro" id="IPR014347">
    <property type="entry name" value="Tautomerase/MIF_sf"/>
</dbReference>
<dbReference type="OrthoDB" id="5405937at2"/>
<dbReference type="Pfam" id="PF01361">
    <property type="entry name" value="Tautomerase"/>
    <property type="match status" value="1"/>
</dbReference>
<sequence length="70" mass="8035">MPHIAVMMYPGRDDEKKMALAKKLQDALEEALGVDRKVISVSVEDVAKEDWDENFKKKIDKKTIFIEAEV</sequence>
<dbReference type="EMBL" id="CP016757">
    <property type="protein sequence ID" value="ANZ43834.1"/>
    <property type="molecule type" value="Genomic_DNA"/>
</dbReference>